<accession>A0ABR1VCC7</accession>
<proteinExistence type="predicted"/>
<comment type="caution">
    <text evidence="2">The sequence shown here is derived from an EMBL/GenBank/DDBJ whole genome shotgun (WGS) entry which is preliminary data.</text>
</comment>
<feature type="compositionally biased region" description="Acidic residues" evidence="1">
    <location>
        <begin position="30"/>
        <end position="49"/>
    </location>
</feature>
<evidence type="ECO:0000256" key="1">
    <source>
        <dbReference type="SAM" id="MobiDB-lite"/>
    </source>
</evidence>
<feature type="region of interest" description="Disordered" evidence="1">
    <location>
        <begin position="88"/>
        <end position="110"/>
    </location>
</feature>
<feature type="compositionally biased region" description="Basic and acidic residues" evidence="1">
    <location>
        <begin position="58"/>
        <end position="67"/>
    </location>
</feature>
<feature type="region of interest" description="Disordered" evidence="1">
    <location>
        <begin position="24"/>
        <end position="67"/>
    </location>
</feature>
<dbReference type="GeneID" id="92089949"/>
<organism evidence="2 3">
    <name type="scientific">Apiospora phragmitis</name>
    <dbReference type="NCBI Taxonomy" id="2905665"/>
    <lineage>
        <taxon>Eukaryota</taxon>
        <taxon>Fungi</taxon>
        <taxon>Dikarya</taxon>
        <taxon>Ascomycota</taxon>
        <taxon>Pezizomycotina</taxon>
        <taxon>Sordariomycetes</taxon>
        <taxon>Xylariomycetidae</taxon>
        <taxon>Amphisphaeriales</taxon>
        <taxon>Apiosporaceae</taxon>
        <taxon>Apiospora</taxon>
    </lineage>
</organism>
<name>A0ABR1VCC7_9PEZI</name>
<evidence type="ECO:0000313" key="2">
    <source>
        <dbReference type="EMBL" id="KAK8068861.1"/>
    </source>
</evidence>
<keyword evidence="3" id="KW-1185">Reference proteome</keyword>
<reference evidence="2 3" key="1">
    <citation type="submission" date="2023-01" db="EMBL/GenBank/DDBJ databases">
        <title>Analysis of 21 Apiospora genomes using comparative genomics revels a genus with tremendous synthesis potential of carbohydrate active enzymes and secondary metabolites.</title>
        <authorList>
            <person name="Sorensen T."/>
        </authorList>
    </citation>
    <scope>NUCLEOTIDE SEQUENCE [LARGE SCALE GENOMIC DNA]</scope>
    <source>
        <strain evidence="2 3">CBS 135458</strain>
    </source>
</reference>
<dbReference type="Proteomes" id="UP001480595">
    <property type="component" value="Unassembled WGS sequence"/>
</dbReference>
<dbReference type="EMBL" id="JAQQWL010000006">
    <property type="protein sequence ID" value="KAK8068861.1"/>
    <property type="molecule type" value="Genomic_DNA"/>
</dbReference>
<sequence length="349" mass="39583">MILIFEQKVKRSAHCVQIIHSSGRSRFDEPNFDDSSDDADEFSSDDEEVFGPPLRPRPPKDKATKIREQDQKVLSLKAANDARVKRVRDLKRATRRGNPIPPEDPAHPDASLELDRHDFIFMEYMEMGSLLDTLHRVAEEAPPRLIPNKVLWSFWLCMFLGPAMHDYDRGDIDVYNPPQVANPLPVPAPIDIEMENSFPIPNETPEHDEMPIVKESFSPDWDYMPLTRDGREISQEPVAGNYDVHTNVWHIGLTMWQLITRLEVPEPSRLTDAFYPVTIGNTYGITLDMPVYNDVDLELRRTVARCLTQDPRAAALAGDPPGPGEKRGGQTVAWRHGWGGSWLGAEVCL</sequence>
<evidence type="ECO:0000313" key="3">
    <source>
        <dbReference type="Proteomes" id="UP001480595"/>
    </source>
</evidence>
<dbReference type="RefSeq" id="XP_066716155.1">
    <property type="nucleotide sequence ID" value="XM_066856886.1"/>
</dbReference>
<gene>
    <name evidence="2" type="ORF">PG994_005477</name>
</gene>
<protein>
    <submittedName>
        <fullName evidence="2">Kinase-like domain-containing protein</fullName>
    </submittedName>
</protein>